<gene>
    <name evidence="1" type="ORF">ATK36_4862</name>
</gene>
<organism evidence="1 2">
    <name type="scientific">Amycolatopsis sulphurea</name>
    <dbReference type="NCBI Taxonomy" id="76022"/>
    <lineage>
        <taxon>Bacteria</taxon>
        <taxon>Bacillati</taxon>
        <taxon>Actinomycetota</taxon>
        <taxon>Actinomycetes</taxon>
        <taxon>Pseudonocardiales</taxon>
        <taxon>Pseudonocardiaceae</taxon>
        <taxon>Amycolatopsis</taxon>
    </lineage>
</organism>
<evidence type="ECO:0000313" key="2">
    <source>
        <dbReference type="Proteomes" id="UP000243542"/>
    </source>
</evidence>
<evidence type="ECO:0000313" key="1">
    <source>
        <dbReference type="EMBL" id="PFG49690.1"/>
    </source>
</evidence>
<accession>A0A2A9FGQ6</accession>
<reference evidence="1 2" key="1">
    <citation type="submission" date="2017-10" db="EMBL/GenBank/DDBJ databases">
        <title>Sequencing the genomes of 1000 actinobacteria strains.</title>
        <authorList>
            <person name="Klenk H.-P."/>
        </authorList>
    </citation>
    <scope>NUCLEOTIDE SEQUENCE [LARGE SCALE GENOMIC DNA]</scope>
    <source>
        <strain evidence="1 2">DSM 46092</strain>
    </source>
</reference>
<protein>
    <submittedName>
        <fullName evidence="1">Uncharacterized protein</fullName>
    </submittedName>
</protein>
<comment type="caution">
    <text evidence="1">The sequence shown here is derived from an EMBL/GenBank/DDBJ whole genome shotgun (WGS) entry which is preliminary data.</text>
</comment>
<sequence>MVQHGVELVLVGASTCPAVQRLGTGVAAIEGGGSVGQAETPGGLLDGAAGRELTQVQRGAAAQVDLSDAGEVPEVLVIPVLLQELGDVLGTELGAADGRVQAARSVSAGVALEHRGDRLAHPLRAVRASGQESPAPGSFARTAVVVGQQAPQFAAQGLGRAEME</sequence>
<dbReference type="EMBL" id="PDJK01000002">
    <property type="protein sequence ID" value="PFG49690.1"/>
    <property type="molecule type" value="Genomic_DNA"/>
</dbReference>
<keyword evidence="2" id="KW-1185">Reference proteome</keyword>
<dbReference type="Proteomes" id="UP000243542">
    <property type="component" value="Unassembled WGS sequence"/>
</dbReference>
<proteinExistence type="predicted"/>
<dbReference type="AlphaFoldDB" id="A0A2A9FGQ6"/>
<name>A0A2A9FGQ6_9PSEU</name>